<dbReference type="Pfam" id="PF00528">
    <property type="entry name" value="BPD_transp_1"/>
    <property type="match status" value="1"/>
</dbReference>
<comment type="subcellular location">
    <subcellularLocation>
        <location evidence="1 7">Cell membrane</location>
        <topology evidence="1 7">Multi-pass membrane protein</topology>
    </subcellularLocation>
</comment>
<dbReference type="PANTHER" id="PTHR32243:SF18">
    <property type="entry name" value="INNER MEMBRANE ABC TRANSPORTER PERMEASE PROTEIN YCJP"/>
    <property type="match status" value="1"/>
</dbReference>
<comment type="caution">
    <text evidence="9">The sequence shown here is derived from an EMBL/GenBank/DDBJ whole genome shotgun (WGS) entry which is preliminary data.</text>
</comment>
<reference evidence="9 10" key="1">
    <citation type="submission" date="2020-10" db="EMBL/GenBank/DDBJ databases">
        <title>Sequencing the genomes of 1000 actinobacteria strains.</title>
        <authorList>
            <person name="Klenk H.-P."/>
        </authorList>
    </citation>
    <scope>NUCLEOTIDE SEQUENCE [LARGE SCALE GENOMIC DNA]</scope>
    <source>
        <strain evidence="9 10">DSM 7307</strain>
    </source>
</reference>
<organism evidence="9 10">
    <name type="scientific">Rhizobium viscosum</name>
    <name type="common">Arthrobacter viscosus</name>
    <dbReference type="NCBI Taxonomy" id="1673"/>
    <lineage>
        <taxon>Bacteria</taxon>
        <taxon>Pseudomonadati</taxon>
        <taxon>Pseudomonadota</taxon>
        <taxon>Alphaproteobacteria</taxon>
        <taxon>Hyphomicrobiales</taxon>
        <taxon>Rhizobiaceae</taxon>
        <taxon>Rhizobium/Agrobacterium group</taxon>
        <taxon>Rhizobium</taxon>
    </lineage>
</organism>
<feature type="transmembrane region" description="Helical" evidence="7">
    <location>
        <begin position="454"/>
        <end position="474"/>
    </location>
</feature>
<keyword evidence="10" id="KW-1185">Reference proteome</keyword>
<dbReference type="InterPro" id="IPR000515">
    <property type="entry name" value="MetI-like"/>
</dbReference>
<protein>
    <submittedName>
        <fullName evidence="9">ABC-type glycerol-3-phosphate transport system permease component</fullName>
    </submittedName>
</protein>
<dbReference type="InterPro" id="IPR050901">
    <property type="entry name" value="BP-dep_ABC_trans_perm"/>
</dbReference>
<evidence type="ECO:0000259" key="8">
    <source>
        <dbReference type="PROSITE" id="PS50928"/>
    </source>
</evidence>
<feature type="transmembrane region" description="Helical" evidence="7">
    <location>
        <begin position="109"/>
        <end position="126"/>
    </location>
</feature>
<evidence type="ECO:0000313" key="9">
    <source>
        <dbReference type="EMBL" id="MBE1507807.1"/>
    </source>
</evidence>
<keyword evidence="6 7" id="KW-0472">Membrane</keyword>
<dbReference type="Gene3D" id="1.10.3720.10">
    <property type="entry name" value="MetI-like"/>
    <property type="match status" value="2"/>
</dbReference>
<dbReference type="Proteomes" id="UP000620262">
    <property type="component" value="Unassembled WGS sequence"/>
</dbReference>
<feature type="transmembrane region" description="Helical" evidence="7">
    <location>
        <begin position="76"/>
        <end position="97"/>
    </location>
</feature>
<gene>
    <name evidence="9" type="ORF">H4W29_005052</name>
</gene>
<name>A0ABR9IX64_RHIVS</name>
<dbReference type="EMBL" id="JADBEC010000002">
    <property type="protein sequence ID" value="MBE1507807.1"/>
    <property type="molecule type" value="Genomic_DNA"/>
</dbReference>
<evidence type="ECO:0000256" key="3">
    <source>
        <dbReference type="ARBA" id="ARBA00022475"/>
    </source>
</evidence>
<feature type="transmembrane region" description="Helical" evidence="7">
    <location>
        <begin position="387"/>
        <end position="408"/>
    </location>
</feature>
<feature type="transmembrane region" description="Helical" evidence="7">
    <location>
        <begin position="159"/>
        <end position="184"/>
    </location>
</feature>
<feature type="transmembrane region" description="Helical" evidence="7">
    <location>
        <begin position="12"/>
        <end position="32"/>
    </location>
</feature>
<dbReference type="CDD" id="cd06261">
    <property type="entry name" value="TM_PBP2"/>
    <property type="match status" value="1"/>
</dbReference>
<comment type="similarity">
    <text evidence="7">Belongs to the binding-protein-dependent transport system permease family.</text>
</comment>
<feature type="transmembrane region" description="Helical" evidence="7">
    <location>
        <begin position="420"/>
        <end position="442"/>
    </location>
</feature>
<evidence type="ECO:0000256" key="4">
    <source>
        <dbReference type="ARBA" id="ARBA00022692"/>
    </source>
</evidence>
<evidence type="ECO:0000256" key="7">
    <source>
        <dbReference type="RuleBase" id="RU363032"/>
    </source>
</evidence>
<feature type="transmembrane region" description="Helical" evidence="7">
    <location>
        <begin position="558"/>
        <end position="576"/>
    </location>
</feature>
<proteinExistence type="inferred from homology"/>
<evidence type="ECO:0000256" key="1">
    <source>
        <dbReference type="ARBA" id="ARBA00004651"/>
    </source>
</evidence>
<feature type="transmembrane region" description="Helical" evidence="7">
    <location>
        <begin position="495"/>
        <end position="520"/>
    </location>
</feature>
<evidence type="ECO:0000256" key="5">
    <source>
        <dbReference type="ARBA" id="ARBA00022989"/>
    </source>
</evidence>
<dbReference type="PANTHER" id="PTHR32243">
    <property type="entry name" value="MALTOSE TRANSPORT SYSTEM PERMEASE-RELATED"/>
    <property type="match status" value="1"/>
</dbReference>
<keyword evidence="4 7" id="KW-0812">Transmembrane</keyword>
<dbReference type="PROSITE" id="PS50928">
    <property type="entry name" value="ABC_TM1"/>
    <property type="match status" value="1"/>
</dbReference>
<evidence type="ECO:0000256" key="2">
    <source>
        <dbReference type="ARBA" id="ARBA00022448"/>
    </source>
</evidence>
<dbReference type="SUPFAM" id="SSF161098">
    <property type="entry name" value="MetI-like"/>
    <property type="match status" value="2"/>
</dbReference>
<evidence type="ECO:0000256" key="6">
    <source>
        <dbReference type="ARBA" id="ARBA00023136"/>
    </source>
</evidence>
<keyword evidence="3" id="KW-1003">Cell membrane</keyword>
<accession>A0ABR9IX64</accession>
<keyword evidence="5 7" id="KW-1133">Transmembrane helix</keyword>
<evidence type="ECO:0000313" key="10">
    <source>
        <dbReference type="Proteomes" id="UP000620262"/>
    </source>
</evidence>
<keyword evidence="2 7" id="KW-0813">Transport</keyword>
<sequence length="591" mass="65840">MSARLARRDHRAAWLFLLPVIIVMLVVALWPLGRTFFFAFTDAYLDDPSVYSMTGIDNFLEVINDRSWWIAVKNTLIFTAISVAIETVLGLAIALLVNEAIPGRGLARAAILVPWAIPVVVSTKIWEWMLNDQFGVINKLLIGLGLIDHGVPWTASGSLLMGVVIFVDVWMTTPFMVLLILAGLQTDIIGDIRGSGGRRHSRMEALLVDHPADAAPGDRRSGPLPRPRCVEDVRPCLCDGGEQRERHDRLHLRARPADQLPGARHRFGGIDLGLPARRACRHHHHRGPSPRQSRGDLSDMADAIIPKTVRKPASYFRMRRRVVRSLQILALLLVLFYTLFPYYWAFVSSTKQGSALYQSALMPAFDFTYYRQLIDNPVFMGSLLNSAYVAVSTTFLSLVIGLSAAYALGRIDFPQRRTILMIVLMISIFPQVVVLSGMFELINWMGLFNRPSALVLTYLLSTVPFTTWILTTFIREFPRELEEAAIIDGCSHFRILTKILLPLMGPSLASTGILAFILAWNEFLFALTFTLTDENRTVPVAIGLIAGNSRYEYPFGQIMAASVTVTLPLIIVVLIFQRRIVAGLTAGAIKG</sequence>
<dbReference type="SUPFAM" id="SSF160964">
    <property type="entry name" value="MalF N-terminal region-like"/>
    <property type="match status" value="1"/>
</dbReference>
<dbReference type="InterPro" id="IPR035906">
    <property type="entry name" value="MetI-like_sf"/>
</dbReference>
<feature type="domain" description="ABC transmembrane type-1" evidence="8">
    <location>
        <begin position="383"/>
        <end position="576"/>
    </location>
</feature>
<feature type="transmembrane region" description="Helical" evidence="7">
    <location>
        <begin position="326"/>
        <end position="344"/>
    </location>
</feature>